<reference evidence="1" key="1">
    <citation type="submission" date="2023-04" db="EMBL/GenBank/DDBJ databases">
        <title>Genome dynamics across the evolutionary transition to endosymbiosis.</title>
        <authorList>
            <person name="Siozios S."/>
            <person name="Nadal-Jimenez P."/>
            <person name="Azagi T."/>
            <person name="Sprong H."/>
            <person name="Frost C.L."/>
            <person name="Parratt S.R."/>
            <person name="Taylor G."/>
            <person name="Brettell L."/>
            <person name="Lew K.C."/>
            <person name="Croft L."/>
            <person name="King K.C."/>
            <person name="Brockhurst M.A."/>
            <person name="Hypsa V."/>
            <person name="Novakova E."/>
            <person name="Darby A.C."/>
            <person name="Hurst G.D.D."/>
        </authorList>
    </citation>
    <scope>NUCLEOTIDE SEQUENCE</scope>
    <source>
        <strain evidence="1">APv</strain>
        <plasmid evidence="1">paPv12</plasmid>
    </source>
</reference>
<geneLocation type="plasmid" evidence="1 2">
    <name>paPv12</name>
</geneLocation>
<dbReference type="Proteomes" id="UP001177595">
    <property type="component" value="Plasmid paPv12"/>
</dbReference>
<keyword evidence="1" id="KW-0614">Plasmid</keyword>
<dbReference type="AlphaFoldDB" id="A0AA95GWD0"/>
<organism evidence="1 2">
    <name type="scientific">Arsenophonus nasoniae</name>
    <name type="common">son-killer infecting Nasonia vitripennis</name>
    <dbReference type="NCBI Taxonomy" id="638"/>
    <lineage>
        <taxon>Bacteria</taxon>
        <taxon>Pseudomonadati</taxon>
        <taxon>Pseudomonadota</taxon>
        <taxon>Gammaproteobacteria</taxon>
        <taxon>Enterobacterales</taxon>
        <taxon>Morganellaceae</taxon>
        <taxon>Arsenophonus</taxon>
    </lineage>
</organism>
<gene>
    <name evidence="1" type="ORF">QE210_21640</name>
</gene>
<evidence type="ECO:0000313" key="2">
    <source>
        <dbReference type="Proteomes" id="UP001177595"/>
    </source>
</evidence>
<dbReference type="EMBL" id="CP123516">
    <property type="protein sequence ID" value="WGM04069.1"/>
    <property type="molecule type" value="Genomic_DNA"/>
</dbReference>
<protein>
    <submittedName>
        <fullName evidence="1">Uncharacterized protein</fullName>
    </submittedName>
</protein>
<proteinExistence type="predicted"/>
<evidence type="ECO:0000313" key="1">
    <source>
        <dbReference type="EMBL" id="WGM04069.1"/>
    </source>
</evidence>
<accession>A0AA95GWD0</accession>
<name>A0AA95GWD0_9GAMM</name>
<dbReference type="RefSeq" id="WP_280627336.1">
    <property type="nucleotide sequence ID" value="NZ_CP123516.1"/>
</dbReference>
<sequence>MRNIQFVLKCWGSWVRADPVTAPRRKRRGFPLLRPQPSLTTGNIQIFA</sequence>